<evidence type="ECO:0000313" key="2">
    <source>
        <dbReference type="EMBL" id="MDE9621013.1"/>
    </source>
</evidence>
<proteinExistence type="predicted"/>
<evidence type="ECO:0000313" key="3">
    <source>
        <dbReference type="Proteomes" id="UP001147005"/>
    </source>
</evidence>
<dbReference type="EMBL" id="JAKIHW010000043">
    <property type="protein sequence ID" value="MDE9621013.1"/>
    <property type="molecule type" value="Genomic_DNA"/>
</dbReference>
<dbReference type="InterPro" id="IPR005569">
    <property type="entry name" value="Arc_DNA-bd_dom"/>
</dbReference>
<dbReference type="GO" id="GO:0043565">
    <property type="term" value="F:sequence-specific DNA binding"/>
    <property type="evidence" value="ECO:0007669"/>
    <property type="project" value="UniProtKB-ARBA"/>
</dbReference>
<dbReference type="GO" id="GO:0006355">
    <property type="term" value="P:regulation of DNA-templated transcription"/>
    <property type="evidence" value="ECO:0007669"/>
    <property type="project" value="InterPro"/>
</dbReference>
<dbReference type="RefSeq" id="WP_275398767.1">
    <property type="nucleotide sequence ID" value="NZ_JAKIHW010000043.1"/>
</dbReference>
<comment type="caution">
    <text evidence="2">The sequence shown here is derived from an EMBL/GenBank/DDBJ whole genome shotgun (WGS) entry which is preliminary data.</text>
</comment>
<dbReference type="AlphaFoldDB" id="A0A9X4GS39"/>
<dbReference type="Pfam" id="PF03869">
    <property type="entry name" value="Arc"/>
    <property type="match status" value="1"/>
</dbReference>
<evidence type="ECO:0000259" key="1">
    <source>
        <dbReference type="Pfam" id="PF03869"/>
    </source>
</evidence>
<accession>A0A9X4GS39</accession>
<gene>
    <name evidence="2" type="ORF">L2111_23475</name>
</gene>
<organism evidence="2 3">
    <name type="scientific">Citrobacter portucalensis</name>
    <dbReference type="NCBI Taxonomy" id="1639133"/>
    <lineage>
        <taxon>Bacteria</taxon>
        <taxon>Pseudomonadati</taxon>
        <taxon>Pseudomonadota</taxon>
        <taxon>Gammaproteobacteria</taxon>
        <taxon>Enterobacterales</taxon>
        <taxon>Enterobacteriaceae</taxon>
        <taxon>Citrobacter</taxon>
        <taxon>Citrobacter freundii complex</taxon>
    </lineage>
</organism>
<dbReference type="SUPFAM" id="SSF47598">
    <property type="entry name" value="Ribbon-helix-helix"/>
    <property type="match status" value="1"/>
</dbReference>
<name>A0A9X4GS39_9ENTR</name>
<feature type="domain" description="Arc-like DNA binding" evidence="1">
    <location>
        <begin position="2"/>
        <end position="43"/>
    </location>
</feature>
<sequence>MARDEPKVNIRLPQELKDKLHALALKNKRSVNAEVVSAIEKAVELPTDDEEFEILKQERDSVNNDFWKNAKITEGVHLDERLKRLDEIAERLEKLTQKPT</sequence>
<dbReference type="Proteomes" id="UP001147005">
    <property type="component" value="Unassembled WGS sequence"/>
</dbReference>
<dbReference type="InterPro" id="IPR010985">
    <property type="entry name" value="Ribbon_hlx_hlx"/>
</dbReference>
<dbReference type="InterPro" id="IPR013321">
    <property type="entry name" value="Arc_rbn_hlx_hlx"/>
</dbReference>
<dbReference type="Gene3D" id="1.10.1220.10">
    <property type="entry name" value="Met repressor-like"/>
    <property type="match status" value="1"/>
</dbReference>
<reference evidence="2" key="1">
    <citation type="submission" date="2022-01" db="EMBL/GenBank/DDBJ databases">
        <title>Genetic Characterization of Carbapenem-resistant Citrobacter spp. from China: a multicenter study.</title>
        <authorList>
            <person name="Ye L."/>
        </authorList>
    </citation>
    <scope>NUCLEOTIDE SEQUENCE</scope>
    <source>
        <strain evidence="2">IR5432</strain>
    </source>
</reference>
<keyword evidence="2" id="KW-0238">DNA-binding</keyword>
<protein>
    <submittedName>
        <fullName evidence="2">Arc family DNA-binding protein</fullName>
    </submittedName>
</protein>